<dbReference type="InterPro" id="IPR016181">
    <property type="entry name" value="Acyl_CoA_acyltransferase"/>
</dbReference>
<dbReference type="RefSeq" id="WP_096351093.1">
    <property type="nucleotide sequence ID" value="NZ_AP014946.1"/>
</dbReference>
<dbReference type="SUPFAM" id="SSF55729">
    <property type="entry name" value="Acyl-CoA N-acyltransferases (Nat)"/>
    <property type="match status" value="1"/>
</dbReference>
<dbReference type="Gene3D" id="3.40.630.30">
    <property type="match status" value="1"/>
</dbReference>
<protein>
    <submittedName>
        <fullName evidence="4">Acetyltransferase GNAT family protein</fullName>
    </submittedName>
</protein>
<dbReference type="PANTHER" id="PTHR43877">
    <property type="entry name" value="AMINOALKYLPHOSPHONATE N-ACETYLTRANSFERASE-RELATED-RELATED"/>
    <property type="match status" value="1"/>
</dbReference>
<evidence type="ECO:0000313" key="4">
    <source>
        <dbReference type="EMBL" id="BAT57924.1"/>
    </source>
</evidence>
<feature type="domain" description="N-acetyltransferase" evidence="3">
    <location>
        <begin position="5"/>
        <end position="153"/>
    </location>
</feature>
<dbReference type="InterPro" id="IPR000182">
    <property type="entry name" value="GNAT_dom"/>
</dbReference>
<evidence type="ECO:0000259" key="3">
    <source>
        <dbReference type="PROSITE" id="PS51186"/>
    </source>
</evidence>
<dbReference type="PROSITE" id="PS51186">
    <property type="entry name" value="GNAT"/>
    <property type="match status" value="1"/>
</dbReference>
<dbReference type="Proteomes" id="UP000236884">
    <property type="component" value="Chromosome"/>
</dbReference>
<sequence length="153" mass="17012">MQHDFAVRIANRGDLKALINIYPQLQPDDPALALDDAERIWEQISHYPGSGIFVGLVSDILVSTCTLIVVPNLTRGGAPYGLIENVVTHAFHRRQGYGQAVLRAAIASAWNSRCYKVMLLTGSKEPTTLKFYRDVGFEQNKTGFQIRQIPARA</sequence>
<keyword evidence="1 4" id="KW-0808">Transferase</keyword>
<dbReference type="EMBL" id="AP014946">
    <property type="protein sequence ID" value="BAT57924.1"/>
    <property type="molecule type" value="Genomic_DNA"/>
</dbReference>
<dbReference type="OrthoDB" id="7595389at2"/>
<dbReference type="KEGG" id="vgo:GJW-30_1_00435"/>
<dbReference type="CDD" id="cd04301">
    <property type="entry name" value="NAT_SF"/>
    <property type="match status" value="1"/>
</dbReference>
<proteinExistence type="predicted"/>
<dbReference type="Pfam" id="PF00583">
    <property type="entry name" value="Acetyltransf_1"/>
    <property type="match status" value="1"/>
</dbReference>
<evidence type="ECO:0000256" key="1">
    <source>
        <dbReference type="ARBA" id="ARBA00022679"/>
    </source>
</evidence>
<dbReference type="AlphaFoldDB" id="A0A0S3PPR7"/>
<name>A0A0S3PPR7_9BRAD</name>
<dbReference type="InterPro" id="IPR050832">
    <property type="entry name" value="Bact_Acetyltransf"/>
</dbReference>
<organism evidence="4 5">
    <name type="scientific">Variibacter gotjawalensis</name>
    <dbReference type="NCBI Taxonomy" id="1333996"/>
    <lineage>
        <taxon>Bacteria</taxon>
        <taxon>Pseudomonadati</taxon>
        <taxon>Pseudomonadota</taxon>
        <taxon>Alphaproteobacteria</taxon>
        <taxon>Hyphomicrobiales</taxon>
        <taxon>Nitrobacteraceae</taxon>
        <taxon>Variibacter</taxon>
    </lineage>
</organism>
<evidence type="ECO:0000313" key="5">
    <source>
        <dbReference type="Proteomes" id="UP000236884"/>
    </source>
</evidence>
<keyword evidence="2" id="KW-0012">Acyltransferase</keyword>
<gene>
    <name evidence="4" type="ORF">GJW-30_1_00435</name>
</gene>
<reference evidence="4 5" key="1">
    <citation type="submission" date="2015-08" db="EMBL/GenBank/DDBJ databases">
        <title>Investigation of the bacterial diversity of lava forest soil.</title>
        <authorList>
            <person name="Lee J.S."/>
        </authorList>
    </citation>
    <scope>NUCLEOTIDE SEQUENCE [LARGE SCALE GENOMIC DNA]</scope>
    <source>
        <strain evidence="4 5">GJW-30</strain>
    </source>
</reference>
<keyword evidence="5" id="KW-1185">Reference proteome</keyword>
<accession>A0A0S3PPR7</accession>
<dbReference type="GO" id="GO:0016747">
    <property type="term" value="F:acyltransferase activity, transferring groups other than amino-acyl groups"/>
    <property type="evidence" value="ECO:0007669"/>
    <property type="project" value="InterPro"/>
</dbReference>
<evidence type="ECO:0000256" key="2">
    <source>
        <dbReference type="ARBA" id="ARBA00023315"/>
    </source>
</evidence>